<dbReference type="HAMAP" id="MF_03000">
    <property type="entry name" value="eIF3a"/>
    <property type="match status" value="1"/>
</dbReference>
<dbReference type="FunFam" id="4.10.860.10:FF:000001">
    <property type="entry name" value="Eukaryotic translation initiation factor 3 subunit A"/>
    <property type="match status" value="1"/>
</dbReference>
<feature type="coiled-coil region" evidence="6">
    <location>
        <begin position="573"/>
        <end position="641"/>
    </location>
</feature>
<evidence type="ECO:0000256" key="7">
    <source>
        <dbReference type="SAM" id="MobiDB-lite"/>
    </source>
</evidence>
<dbReference type="AlphaFoldDB" id="A0AAD5KRZ3"/>
<proteinExistence type="inferred from homology"/>
<dbReference type="FunFam" id="1.25.40.860:FF:000002">
    <property type="entry name" value="Eukaryotic translation initiation factor 3 subunit A"/>
    <property type="match status" value="1"/>
</dbReference>
<dbReference type="GO" id="GO:0003729">
    <property type="term" value="F:mRNA binding"/>
    <property type="evidence" value="ECO:0007669"/>
    <property type="project" value="TreeGrafter"/>
</dbReference>
<accession>A0AAD5KRZ3</accession>
<feature type="region of interest" description="Disordered" evidence="7">
    <location>
        <begin position="819"/>
        <end position="1051"/>
    </location>
</feature>
<dbReference type="GO" id="GO:0071541">
    <property type="term" value="C:eukaryotic translation initiation factor 3 complex, eIF3m"/>
    <property type="evidence" value="ECO:0007669"/>
    <property type="project" value="TreeGrafter"/>
</dbReference>
<dbReference type="InterPro" id="IPR054711">
    <property type="entry name" value="eIF3a_PCI_TPR-like"/>
</dbReference>
<dbReference type="Gene3D" id="1.25.40.860">
    <property type="match status" value="1"/>
</dbReference>
<dbReference type="InterPro" id="IPR027512">
    <property type="entry name" value="EIF3A"/>
</dbReference>
<keyword evidence="10" id="KW-1185">Reference proteome</keyword>
<dbReference type="PANTHER" id="PTHR14005">
    <property type="entry name" value="EUKARYOTIC TRANSLATION INITIATION FACTOR 3, THETA SUBUNIT"/>
    <property type="match status" value="1"/>
</dbReference>
<gene>
    <name evidence="9" type="ORF">GHT06_015107</name>
</gene>
<dbReference type="GO" id="GO:0071540">
    <property type="term" value="C:eukaryotic translation initiation factor 3 complex, eIF3e"/>
    <property type="evidence" value="ECO:0007669"/>
    <property type="project" value="TreeGrafter"/>
</dbReference>
<dbReference type="GO" id="GO:0001732">
    <property type="term" value="P:formation of cytoplasmic translation initiation complex"/>
    <property type="evidence" value="ECO:0007669"/>
    <property type="project" value="UniProtKB-UniRule"/>
</dbReference>
<comment type="function">
    <text evidence="6">RNA-binding component of the eukaryotic translation initiation factor 3 (eIF-3) complex, which is involved in protein synthesis of a specialized repertoire of mRNAs and, together with other initiation factors, stimulates binding of mRNA and methionyl-tRNAi to the 40S ribosome. The eIF-3 complex specifically targets and initiates translation of a subset of mRNAs involved in cell proliferation.</text>
</comment>
<protein>
    <recommendedName>
        <fullName evidence="6">Eukaryotic translation initiation factor 3 subunit A</fullName>
        <shortName evidence="6">eIF3a</shortName>
    </recommendedName>
    <alternativeName>
        <fullName evidence="6">Eukaryotic translation initiation factor 3 subunit 10</fullName>
    </alternativeName>
</protein>
<dbReference type="GO" id="GO:0003743">
    <property type="term" value="F:translation initiation factor activity"/>
    <property type="evidence" value="ECO:0007669"/>
    <property type="project" value="UniProtKB-UniRule"/>
</dbReference>
<dbReference type="Pfam" id="PF22591">
    <property type="entry name" value="eIF3a_PCI_TPR-like"/>
    <property type="match status" value="1"/>
</dbReference>
<feature type="coiled-coil region" evidence="6">
    <location>
        <begin position="669"/>
        <end position="772"/>
    </location>
</feature>
<feature type="compositionally biased region" description="Basic and acidic residues" evidence="7">
    <location>
        <begin position="1107"/>
        <end position="1133"/>
    </location>
</feature>
<keyword evidence="4 6" id="KW-0694">RNA-binding</keyword>
<dbReference type="GO" id="GO:0043614">
    <property type="term" value="C:multi-eIF complex"/>
    <property type="evidence" value="ECO:0007669"/>
    <property type="project" value="TreeGrafter"/>
</dbReference>
<dbReference type="Gene3D" id="4.10.860.10">
    <property type="entry name" value="UVR domain"/>
    <property type="match status" value="1"/>
</dbReference>
<dbReference type="PANTHER" id="PTHR14005:SF0">
    <property type="entry name" value="EUKARYOTIC TRANSLATION INITIATION FACTOR 3 SUBUNIT A"/>
    <property type="match status" value="1"/>
</dbReference>
<comment type="caution">
    <text evidence="9">The sequence shown here is derived from an EMBL/GenBank/DDBJ whole genome shotgun (WGS) entry which is preliminary data.</text>
</comment>
<dbReference type="InterPro" id="IPR000717">
    <property type="entry name" value="PCI_dom"/>
</dbReference>
<dbReference type="SMART" id="SM00088">
    <property type="entry name" value="PINT"/>
    <property type="match status" value="1"/>
</dbReference>
<organism evidence="9 10">
    <name type="scientific">Daphnia sinensis</name>
    <dbReference type="NCBI Taxonomy" id="1820382"/>
    <lineage>
        <taxon>Eukaryota</taxon>
        <taxon>Metazoa</taxon>
        <taxon>Ecdysozoa</taxon>
        <taxon>Arthropoda</taxon>
        <taxon>Crustacea</taxon>
        <taxon>Branchiopoda</taxon>
        <taxon>Diplostraca</taxon>
        <taxon>Cladocera</taxon>
        <taxon>Anomopoda</taxon>
        <taxon>Daphniidae</taxon>
        <taxon>Daphnia</taxon>
        <taxon>Daphnia similis group</taxon>
    </lineage>
</organism>
<dbReference type="PROSITE" id="PS50250">
    <property type="entry name" value="PCI"/>
    <property type="match status" value="1"/>
</dbReference>
<evidence type="ECO:0000256" key="6">
    <source>
        <dbReference type="HAMAP-Rule" id="MF_03000"/>
    </source>
</evidence>
<comment type="subunit">
    <text evidence="6">Component of the eukaryotic translation initiation factor 3 (eIF-3) complex.</text>
</comment>
<dbReference type="EMBL" id="WJBH02000005">
    <property type="protein sequence ID" value="KAI9558354.1"/>
    <property type="molecule type" value="Genomic_DNA"/>
</dbReference>
<feature type="region of interest" description="Disordered" evidence="7">
    <location>
        <begin position="1071"/>
        <end position="1180"/>
    </location>
</feature>
<dbReference type="Proteomes" id="UP000820818">
    <property type="component" value="Linkage Group LG5"/>
</dbReference>
<dbReference type="GO" id="GO:0033290">
    <property type="term" value="C:eukaryotic 48S preinitiation complex"/>
    <property type="evidence" value="ECO:0007669"/>
    <property type="project" value="UniProtKB-UniRule"/>
</dbReference>
<feature type="compositionally biased region" description="Basic and acidic residues" evidence="7">
    <location>
        <begin position="1071"/>
        <end position="1088"/>
    </location>
</feature>
<evidence type="ECO:0000313" key="9">
    <source>
        <dbReference type="EMBL" id="KAI9558354.1"/>
    </source>
</evidence>
<dbReference type="GO" id="GO:0016282">
    <property type="term" value="C:eukaryotic 43S preinitiation complex"/>
    <property type="evidence" value="ECO:0007669"/>
    <property type="project" value="UniProtKB-UniRule"/>
</dbReference>
<evidence type="ECO:0000256" key="4">
    <source>
        <dbReference type="ARBA" id="ARBA00022884"/>
    </source>
</evidence>
<evidence type="ECO:0000313" key="10">
    <source>
        <dbReference type="Proteomes" id="UP000820818"/>
    </source>
</evidence>
<keyword evidence="2 6" id="KW-0963">Cytoplasm</keyword>
<dbReference type="Pfam" id="PF01399">
    <property type="entry name" value="PCI"/>
    <property type="match status" value="1"/>
</dbReference>
<keyword evidence="5 6" id="KW-0648">Protein biosynthesis</keyword>
<evidence type="ECO:0000259" key="8">
    <source>
        <dbReference type="PROSITE" id="PS50250"/>
    </source>
</evidence>
<evidence type="ECO:0000256" key="2">
    <source>
        <dbReference type="ARBA" id="ARBA00022490"/>
    </source>
</evidence>
<reference evidence="9 10" key="1">
    <citation type="submission" date="2022-05" db="EMBL/GenBank/DDBJ databases">
        <title>A multi-omics perspective on studying reproductive biology in Daphnia sinensis.</title>
        <authorList>
            <person name="Jia J."/>
        </authorList>
    </citation>
    <scope>NUCLEOTIDE SEQUENCE [LARGE SCALE GENOMIC DNA]</scope>
    <source>
        <strain evidence="9 10">WSL</strain>
    </source>
</reference>
<keyword evidence="6" id="KW-0175">Coiled coil</keyword>
<feature type="domain" description="PCI" evidence="8">
    <location>
        <begin position="318"/>
        <end position="500"/>
    </location>
</feature>
<dbReference type="GO" id="GO:0002188">
    <property type="term" value="P:translation reinitiation"/>
    <property type="evidence" value="ECO:0007669"/>
    <property type="project" value="TreeGrafter"/>
</dbReference>
<name>A0AAD5KRZ3_9CRUS</name>
<sequence length="1180" mass="141331">MSRFYQRPENALKRANEFIEVGKPIRALDALAEVIKSKKYRSTTYSEKILEPIMIKYLELCVDLKKAYMAKEGLFQYRNMCQSVNVASLENVVRFYLNLAEEKTEAARQESHQAVVDIDDLDNVATPESILLSAVSGEDAQDRSDRVILTPWVKFLWESYRQCLELLRTNSRVEKLYHDTAQHAFKFCLKYARKTEFRKLCENLRSHLALMVKGTPSVTAVNLSNPETQQMNLETRLLQLDFAIQMELWQEAYKAIEDIHGLMILAKKMPRPQQMAQYYQKIALVFGKSGNHLFHAAALFRLFQLSRDLKKNITTEELQKLGSRVLVATLAVPLPSAHPEFDRFIETEKSSLEKTQKLATLLHLNQPPTRNGLIKDLVRLGVVATAMPQLQQLYHYLEVEFDPLHLCNKVKTILTFMADVEETSYLSQYIHALEEITLTRLVKQIAQLYSSIRFERLVQLAPFASPFDLERIVVNAVRHTDMQIRIDHRNNCLHFGTELFEAQREDLPEGPTLQAMPSEQIRTHLISMYCVLSKATIAVVGNAPTKEERQMKAQIAALYHQNKVRDHHQLLSRQKIIEDRKEYLEKLNTEREEEEGRRQEELIRQQLLAEQRRLDAERQERERLRQEAELRQVQARHLKEKVAQFSQTAIGQKVIKKMEDEDISKLDPDVIMARQLEELEKERKELQTKLRSQEKKVDFLERAKRIEEIPLLEKYLAERKVQDKLAWKQQEEERIAQLQEERKIAMLHRDRLMRMRTDKEKFIDNLKSARKNIFKEKLAEFESMYDAVRSERLKQRKEQRREQRRIQWVKEREEAEQRKRDEELKRQREEAERIEQERRQAELEELRKRREAADQVLLKQREREREIEEKQRRREEEERERDREAREKEREHATPSMKERPVESSWRRGPPENVESRQAEPYRPPKETKWRNNRSEKYSSRPESDDIERRDDRDRREVGDRDDRREPEHRRDRDDRREPEPSSWRTAKDVERPREQRPERGGRDFAALRDPTRKNIEMDRPSQFRDEEKFRRDDREIRRDDRDMRRDDREFRRDDREFRRDDREFRRDDREIRRDDRDIRRDDREIRRAAPPASRDGESNWRSARGPVERPAERGGDREQMYRNPRSDREDVGARPARPGADREDRERPDFRQGDREREKPKIERKEIDADGFTKVGGRR</sequence>
<evidence type="ECO:0000256" key="5">
    <source>
        <dbReference type="ARBA" id="ARBA00022917"/>
    </source>
</evidence>
<evidence type="ECO:0000256" key="1">
    <source>
        <dbReference type="ARBA" id="ARBA00004496"/>
    </source>
</evidence>
<comment type="subcellular location">
    <subcellularLocation>
        <location evidence="1 6">Cytoplasm</location>
    </subcellularLocation>
</comment>
<keyword evidence="3 6" id="KW-0396">Initiation factor</keyword>
<comment type="similarity">
    <text evidence="6">Belongs to the eIF-3 subunit A family.</text>
</comment>
<feature type="compositionally biased region" description="Basic and acidic residues" evidence="7">
    <location>
        <begin position="1140"/>
        <end position="1169"/>
    </location>
</feature>
<evidence type="ECO:0000256" key="3">
    <source>
        <dbReference type="ARBA" id="ARBA00022540"/>
    </source>
</evidence>